<organism evidence="1 2">
    <name type="scientific">Gigaspora margarita</name>
    <dbReference type="NCBI Taxonomy" id="4874"/>
    <lineage>
        <taxon>Eukaryota</taxon>
        <taxon>Fungi</taxon>
        <taxon>Fungi incertae sedis</taxon>
        <taxon>Mucoromycota</taxon>
        <taxon>Glomeromycotina</taxon>
        <taxon>Glomeromycetes</taxon>
        <taxon>Diversisporales</taxon>
        <taxon>Gigasporaceae</taxon>
        <taxon>Gigaspora</taxon>
    </lineage>
</organism>
<dbReference type="AlphaFoldDB" id="A0A8H4ENY2"/>
<evidence type="ECO:0000313" key="2">
    <source>
        <dbReference type="Proteomes" id="UP000439903"/>
    </source>
</evidence>
<protein>
    <submittedName>
        <fullName evidence="1">Uncharacterized protein</fullName>
    </submittedName>
</protein>
<reference evidence="1 2" key="1">
    <citation type="journal article" date="2019" name="Environ. Microbiol.">
        <title>At the nexus of three kingdoms: the genome of the mycorrhizal fungus Gigaspora margarita provides insights into plant, endobacterial and fungal interactions.</title>
        <authorList>
            <person name="Venice F."/>
            <person name="Ghignone S."/>
            <person name="Salvioli di Fossalunga A."/>
            <person name="Amselem J."/>
            <person name="Novero M."/>
            <person name="Xianan X."/>
            <person name="Sedzielewska Toro K."/>
            <person name="Morin E."/>
            <person name="Lipzen A."/>
            <person name="Grigoriev I.V."/>
            <person name="Henrissat B."/>
            <person name="Martin F.M."/>
            <person name="Bonfante P."/>
        </authorList>
    </citation>
    <scope>NUCLEOTIDE SEQUENCE [LARGE SCALE GENOMIC DNA]</scope>
    <source>
        <strain evidence="1 2">BEG34</strain>
    </source>
</reference>
<comment type="caution">
    <text evidence="1">The sequence shown here is derived from an EMBL/GenBank/DDBJ whole genome shotgun (WGS) entry which is preliminary data.</text>
</comment>
<dbReference type="Proteomes" id="UP000439903">
    <property type="component" value="Unassembled WGS sequence"/>
</dbReference>
<sequence>MILESKNLTDKEELNTKEKFMDADRIIEQTTLKSLSIPQNKYCSTLIDVPIIVERLKVSNKFSHSIPEVNISDY</sequence>
<name>A0A8H4ENY2_GIGMA</name>
<gene>
    <name evidence="1" type="ORF">F8M41_014101</name>
</gene>
<dbReference type="OrthoDB" id="2425247at2759"/>
<dbReference type="EMBL" id="WTPW01000288">
    <property type="protein sequence ID" value="KAF0526268.1"/>
    <property type="molecule type" value="Genomic_DNA"/>
</dbReference>
<evidence type="ECO:0000313" key="1">
    <source>
        <dbReference type="EMBL" id="KAF0526268.1"/>
    </source>
</evidence>
<keyword evidence="2" id="KW-1185">Reference proteome</keyword>
<proteinExistence type="predicted"/>
<accession>A0A8H4ENY2</accession>